<feature type="coiled-coil region" evidence="1">
    <location>
        <begin position="749"/>
        <end position="776"/>
    </location>
</feature>
<evidence type="ECO:0000256" key="1">
    <source>
        <dbReference type="SAM" id="Coils"/>
    </source>
</evidence>
<dbReference type="GeneID" id="106672050"/>
<feature type="coiled-coil region" evidence="1">
    <location>
        <begin position="390"/>
        <end position="436"/>
    </location>
</feature>
<dbReference type="AlphaFoldDB" id="A0A8I6S4L4"/>
<sequence length="820" mass="94108">MAIAKKDVALKIRLDNLEAELKNLHATILQKRLSRHSLHQQPVKSSTKPEKPQSGTIKTCQKLWSKDGAKQEREDGKEWYSCLQSITDSIARGSKAIRTIASLTNDSNSSNSNSVSENKNKEELLTISDNTLEGITDAVYENRELDTPNSVRVPQHGALRKAASHHVTESKKPIRKVKSSGNENTAAMSSYQSLNDCKLQLLKENHMLKQKLVSMNNIVDEVNDLKKKLKEEQAKRTAAEKLSKADKNTSAIDIIEPPVKTNSQTKKMMQLQNELRDEKARRMRAETNLMERSTCNKATNSPGFFENADFMEKVKLKMEYIEEKQRREEVEKELMMVLEKLEESEYRSMDLAESKKIALAMADKFRHKCESYSNLQLDKGGGDIELATALRNQQHQNVQLLNELRDLRGTQECKMYEKYKKLADSLQEEVDFLRNNMKNPLEDPKVKALVEKHKIAYGELLLAKNAMESEYEEKFRTFEDELQGLQDIHDSKVFELTGIIQNLKVKLQEKNECIASFNSEQSAYNDAIKRIKSSAGDLSAINKQQDDIIKVLKENIAEKDKSLEVMEQELASMHEGSETLRKDVKDLRTKLNEAIGENNMLHDELKKGHDTVVIKEKIIIDQLDTIKSLRTMADNSNKTITDLRKERDNLLNKLTEIEEMNRNLQDTVQSVQDQVNELEKYKEGQEKNAHILKQLESQVFQRQKEWESNIAQMCKEKDQAIQTAKFATQKLVQAVNDYEAQLASQKKLQMILNNAIQEKEEQLKIALQQLDVMNEDTWQVQKSAESTRTDLKQKLRKACEVCPDVIEDYPIGEPTYKKSS</sequence>
<feature type="coiled-coil region" evidence="1">
    <location>
        <begin position="549"/>
        <end position="688"/>
    </location>
</feature>
<organism evidence="3 4">
    <name type="scientific">Cimex lectularius</name>
    <name type="common">Bed bug</name>
    <name type="synonym">Acanthia lectularia</name>
    <dbReference type="NCBI Taxonomy" id="79782"/>
    <lineage>
        <taxon>Eukaryota</taxon>
        <taxon>Metazoa</taxon>
        <taxon>Ecdysozoa</taxon>
        <taxon>Arthropoda</taxon>
        <taxon>Hexapoda</taxon>
        <taxon>Insecta</taxon>
        <taxon>Pterygota</taxon>
        <taxon>Neoptera</taxon>
        <taxon>Paraneoptera</taxon>
        <taxon>Hemiptera</taxon>
        <taxon>Heteroptera</taxon>
        <taxon>Panheteroptera</taxon>
        <taxon>Cimicomorpha</taxon>
        <taxon>Cimicidae</taxon>
        <taxon>Cimex</taxon>
    </lineage>
</organism>
<dbReference type="EnsemblMetazoa" id="XM_014403151.1">
    <property type="protein sequence ID" value="XP_014258637.1"/>
    <property type="gene ID" value="LOC106672050"/>
</dbReference>
<keyword evidence="4" id="KW-1185">Reference proteome</keyword>
<name>A0A8I6S4L4_CIMLE</name>
<evidence type="ECO:0000256" key="2">
    <source>
        <dbReference type="SAM" id="MobiDB-lite"/>
    </source>
</evidence>
<dbReference type="RefSeq" id="XP_014258637.1">
    <property type="nucleotide sequence ID" value="XM_014403151.1"/>
</dbReference>
<feature type="region of interest" description="Disordered" evidence="2">
    <location>
        <begin position="161"/>
        <end position="184"/>
    </location>
</feature>
<feature type="coiled-coil region" evidence="1">
    <location>
        <begin position="468"/>
        <end position="520"/>
    </location>
</feature>
<accession>A0A8I6S4L4</accession>
<dbReference type="Proteomes" id="UP000494040">
    <property type="component" value="Unassembled WGS sequence"/>
</dbReference>
<keyword evidence="1" id="KW-0175">Coiled coil</keyword>
<feature type="coiled-coil region" evidence="1">
    <location>
        <begin position="212"/>
        <end position="288"/>
    </location>
</feature>
<evidence type="ECO:0000313" key="4">
    <source>
        <dbReference type="Proteomes" id="UP000494040"/>
    </source>
</evidence>
<dbReference type="OrthoDB" id="7451790at2759"/>
<reference evidence="3" key="1">
    <citation type="submission" date="2022-01" db="UniProtKB">
        <authorList>
            <consortium name="EnsemblMetazoa"/>
        </authorList>
    </citation>
    <scope>IDENTIFICATION</scope>
</reference>
<proteinExistence type="predicted"/>
<evidence type="ECO:0000313" key="3">
    <source>
        <dbReference type="EnsemblMetazoa" id="XP_014258637.1"/>
    </source>
</evidence>
<feature type="region of interest" description="Disordered" evidence="2">
    <location>
        <begin position="33"/>
        <end position="56"/>
    </location>
</feature>
<protein>
    <submittedName>
        <fullName evidence="3">Uncharacterized protein</fullName>
    </submittedName>
</protein>
<feature type="coiled-coil region" evidence="1">
    <location>
        <begin position="313"/>
        <end position="347"/>
    </location>
</feature>